<sequence>MRLLRMRLEHFAGIDGPLDVDFAEQGITLIEGPNETGKSSIVDALRLVRDFKASSQAAEVRAVRPTHVQADPSVEIELRTGPYHLTYAKAFARKGTTQLTVHAPVAESLTGDAAHDRATAIFAETTDLALWSALQATQGEPLAQPVLAALVPLHSALASIGGEDAAGGHDELMQRVEAEYLTYYTPTGRPTGEHAKLAGELAEAEARASEAEGALADIARLAESHERLVLRREELTGSIVTQRKEVTTLAERCAELDQLRQELHEAQRIAEGAGQTLAIRQEAAERRAQLVAELDEADRARREAELEQAEAATAVEEHEAQAGPEDPDTAIDAARTELDRATVEQERARAQQELEQALRRLGEARAAHTAREEARAALRDNAVDEEAVQRLQDDHLRWQTAAARSAAAAPTVTLERLGDQPVLLDGQESEVHEHPVVRPVVVEVPGAARVTISPPAPLADEVAEGDRLRREYHRACEALGVADLEEARTLARLRSEQERILADSTAELRRALGEDESLAQLEERVEHCRERVGAGEPPDPETAAQRHRTAADAYQRVVNAAEESRAERRRAFEIGQQLRERLVRAGTAAEHVCARAERAAATLAADRAQADDATVTAAVEEAREASTRAIAAVARVEGVLSERGADELASEVDARTDALETAERRLRELDNEIIAVEATLEVRGGEGLQDAANRAAEAAADLRRRWISVDTRARAARRLQQTLTDHAHRARRRYVGPFRTAIAELGRTVFGSGFDVEIGEDLSILTRTLDGRTVPFVSLSGGAKEQLGVLGRVATARLVGGDDGAPVILDDILGYADPLRRQRVLAMLRQVAREGQVQIIVLTCEPSRFDLLVPDVSRRLE</sequence>
<dbReference type="CDD" id="cd00267">
    <property type="entry name" value="ABC_ATPase"/>
    <property type="match status" value="1"/>
</dbReference>
<feature type="coiled-coil region" evidence="1">
    <location>
        <begin position="645"/>
        <end position="679"/>
    </location>
</feature>
<evidence type="ECO:0000256" key="2">
    <source>
        <dbReference type="SAM" id="MobiDB-lite"/>
    </source>
</evidence>
<feature type="domain" description="Rad50/SbcC-type AAA" evidence="3">
    <location>
        <begin position="5"/>
        <end position="48"/>
    </location>
</feature>
<dbReference type="Pfam" id="PF13476">
    <property type="entry name" value="AAA_23"/>
    <property type="match status" value="1"/>
</dbReference>
<keyword evidence="5" id="KW-1185">Reference proteome</keyword>
<dbReference type="RefSeq" id="WP_143913224.1">
    <property type="nucleotide sequence ID" value="NZ_VLNT01000006.1"/>
</dbReference>
<dbReference type="Proteomes" id="UP000316988">
    <property type="component" value="Unassembled WGS sequence"/>
</dbReference>
<comment type="caution">
    <text evidence="4">The sequence shown here is derived from an EMBL/GenBank/DDBJ whole genome shotgun (WGS) entry which is preliminary data.</text>
</comment>
<feature type="coiled-coil region" evidence="1">
    <location>
        <begin position="194"/>
        <end position="221"/>
    </location>
</feature>
<dbReference type="OrthoDB" id="3177877at2"/>
<dbReference type="AlphaFoldDB" id="A0A554S9Z2"/>
<reference evidence="4 5" key="1">
    <citation type="submission" date="2019-07" db="EMBL/GenBank/DDBJ databases">
        <authorList>
            <person name="Zhao L.H."/>
        </authorList>
    </citation>
    <scope>NUCLEOTIDE SEQUENCE [LARGE SCALE GENOMIC DNA]</scope>
    <source>
        <strain evidence="4 5">Co35</strain>
    </source>
</reference>
<dbReference type="SUPFAM" id="SSF52540">
    <property type="entry name" value="P-loop containing nucleoside triphosphate hydrolases"/>
    <property type="match status" value="1"/>
</dbReference>
<evidence type="ECO:0000256" key="1">
    <source>
        <dbReference type="SAM" id="Coils"/>
    </source>
</evidence>
<dbReference type="PANTHER" id="PTHR41259">
    <property type="entry name" value="DOUBLE-STRAND BREAK REPAIR RAD50 ATPASE, PUTATIVE-RELATED"/>
    <property type="match status" value="1"/>
</dbReference>
<name>A0A554S9Z2_9ACTN</name>
<dbReference type="InterPro" id="IPR038729">
    <property type="entry name" value="Rad50/SbcC_AAA"/>
</dbReference>
<accession>A0A554S9Z2</accession>
<evidence type="ECO:0000313" key="4">
    <source>
        <dbReference type="EMBL" id="TSD63170.1"/>
    </source>
</evidence>
<dbReference type="Gene3D" id="3.40.50.300">
    <property type="entry name" value="P-loop containing nucleotide triphosphate hydrolases"/>
    <property type="match status" value="2"/>
</dbReference>
<organism evidence="4 5">
    <name type="scientific">Aeromicrobium piscarium</name>
    <dbReference type="NCBI Taxonomy" id="2590901"/>
    <lineage>
        <taxon>Bacteria</taxon>
        <taxon>Bacillati</taxon>
        <taxon>Actinomycetota</taxon>
        <taxon>Actinomycetes</taxon>
        <taxon>Propionibacteriales</taxon>
        <taxon>Nocardioidaceae</taxon>
        <taxon>Aeromicrobium</taxon>
    </lineage>
</organism>
<feature type="region of interest" description="Disordered" evidence="2">
    <location>
        <begin position="299"/>
        <end position="329"/>
    </location>
</feature>
<evidence type="ECO:0000313" key="5">
    <source>
        <dbReference type="Proteomes" id="UP000316988"/>
    </source>
</evidence>
<gene>
    <name evidence="4" type="ORF">FNM00_09645</name>
</gene>
<dbReference type="EMBL" id="VLNT01000006">
    <property type="protein sequence ID" value="TSD63170.1"/>
    <property type="molecule type" value="Genomic_DNA"/>
</dbReference>
<protein>
    <submittedName>
        <fullName evidence="4">AAA family ATPase</fullName>
    </submittedName>
</protein>
<dbReference type="GO" id="GO:0016887">
    <property type="term" value="F:ATP hydrolysis activity"/>
    <property type="evidence" value="ECO:0007669"/>
    <property type="project" value="InterPro"/>
</dbReference>
<proteinExistence type="predicted"/>
<dbReference type="InterPro" id="IPR027417">
    <property type="entry name" value="P-loop_NTPase"/>
</dbReference>
<evidence type="ECO:0000259" key="3">
    <source>
        <dbReference type="Pfam" id="PF13476"/>
    </source>
</evidence>
<keyword evidence="1" id="KW-0175">Coiled coil</keyword>
<dbReference type="PANTHER" id="PTHR41259:SF1">
    <property type="entry name" value="DOUBLE-STRAND BREAK REPAIR RAD50 ATPASE, PUTATIVE-RELATED"/>
    <property type="match status" value="1"/>
</dbReference>
<dbReference type="GO" id="GO:0006302">
    <property type="term" value="P:double-strand break repair"/>
    <property type="evidence" value="ECO:0007669"/>
    <property type="project" value="InterPro"/>
</dbReference>